<feature type="region of interest" description="Disordered" evidence="5">
    <location>
        <begin position="462"/>
        <end position="493"/>
    </location>
</feature>
<dbReference type="CDD" id="cd00067">
    <property type="entry name" value="GAL4"/>
    <property type="match status" value="1"/>
</dbReference>
<comment type="subcellular location">
    <subcellularLocation>
        <location evidence="1">Nucleus</location>
    </subcellularLocation>
</comment>
<gene>
    <name evidence="6" type="ORF">FHL15_010353</name>
</gene>
<dbReference type="STRING" id="2512241.A0A553HLG1"/>
<keyword evidence="3" id="KW-0238">DNA-binding</keyword>
<evidence type="ECO:0000256" key="2">
    <source>
        <dbReference type="ARBA" id="ARBA00022723"/>
    </source>
</evidence>
<name>A0A553HLG1_9PEZI</name>
<dbReference type="PANTHER" id="PTHR46910:SF3">
    <property type="entry name" value="HALOTOLERANCE PROTEIN 9-RELATED"/>
    <property type="match status" value="1"/>
</dbReference>
<proteinExistence type="predicted"/>
<sequence length="596" mass="66769">MSFRSIQPYPSPRQADDEDSDKNPIKTRHLRVLIVVKCDGSRPRCLVCVSRNRECVFRGGEGQSREAILKSRIESLEQRIRELEVDQITPPHSVEPSTARPIARQAHDSIGLTMPSILVTKRAIDGFFSCSGKLFHVFSQAQVSCIADLVYSEANDESESRKADIGSLMAIAAVGSQYTNTAVADEVQEIFYNIAKMHFDAVITQRPLDAIKICALLCMYNVFSKATVSLAYVDVGLGICDRYGLHCQQRQLSEVTDSMWLDYRKAWRTLIFLSTQLTIEQTFQLQIENQANISEIIQAKILHMNLAFKYLAIEPLNSMIQDLQDWYHKLPPQMQLQGLSEQDIPVELLNTFKLANQIQISLHSGTRQATCSLGRVPMLCSLLTARLDFQSYTSCIIIMHAILTKLVSGSTPSMYRDEMENARLCLEALAWCGAADQVAGHFHEKAKAIYDSVQEHIQEHREALNNSRPTSDDTAYPSPSGSNIAEQGSREASGTLPAHLKELSFDLLVMLCRPFGDPSYQEGSKESLAATHRLDPSRYEHSVMVERLAWDFEDSVTFQWSPDVLGLGGAGNRMSGVQITPTENRFLDSRHPSGWS</sequence>
<comment type="caution">
    <text evidence="6">The sequence shown here is derived from an EMBL/GenBank/DDBJ whole genome shotgun (WGS) entry which is preliminary data.</text>
</comment>
<dbReference type="GO" id="GO:0003677">
    <property type="term" value="F:DNA binding"/>
    <property type="evidence" value="ECO:0007669"/>
    <property type="project" value="UniProtKB-KW"/>
</dbReference>
<dbReference type="GO" id="GO:0000981">
    <property type="term" value="F:DNA-binding transcription factor activity, RNA polymerase II-specific"/>
    <property type="evidence" value="ECO:0007669"/>
    <property type="project" value="InterPro"/>
</dbReference>
<dbReference type="GO" id="GO:0005634">
    <property type="term" value="C:nucleus"/>
    <property type="evidence" value="ECO:0007669"/>
    <property type="project" value="UniProtKB-SubCell"/>
</dbReference>
<evidence type="ECO:0000256" key="5">
    <source>
        <dbReference type="SAM" id="MobiDB-lite"/>
    </source>
</evidence>
<keyword evidence="4" id="KW-0539">Nucleus</keyword>
<evidence type="ECO:0000256" key="1">
    <source>
        <dbReference type="ARBA" id="ARBA00004123"/>
    </source>
</evidence>
<accession>A0A553HLG1</accession>
<evidence type="ECO:0000256" key="3">
    <source>
        <dbReference type="ARBA" id="ARBA00023125"/>
    </source>
</evidence>
<dbReference type="PANTHER" id="PTHR46910">
    <property type="entry name" value="TRANSCRIPTION FACTOR PDR1"/>
    <property type="match status" value="1"/>
</dbReference>
<feature type="compositionally biased region" description="Polar residues" evidence="5">
    <location>
        <begin position="464"/>
        <end position="492"/>
    </location>
</feature>
<evidence type="ECO:0000313" key="6">
    <source>
        <dbReference type="EMBL" id="TRX88783.1"/>
    </source>
</evidence>
<dbReference type="InterPro" id="IPR036864">
    <property type="entry name" value="Zn2-C6_fun-type_DNA-bd_sf"/>
</dbReference>
<feature type="region of interest" description="Disordered" evidence="5">
    <location>
        <begin position="1"/>
        <end position="24"/>
    </location>
</feature>
<dbReference type="InterPro" id="IPR050987">
    <property type="entry name" value="AtrR-like"/>
</dbReference>
<keyword evidence="7" id="KW-1185">Reference proteome</keyword>
<dbReference type="EMBL" id="VFLP01000080">
    <property type="protein sequence ID" value="TRX88783.1"/>
    <property type="molecule type" value="Genomic_DNA"/>
</dbReference>
<dbReference type="AlphaFoldDB" id="A0A553HLG1"/>
<evidence type="ECO:0008006" key="8">
    <source>
        <dbReference type="Google" id="ProtNLM"/>
    </source>
</evidence>
<protein>
    <recommendedName>
        <fullName evidence="8">Zn(2)-C6 fungal-type domain-containing protein</fullName>
    </recommendedName>
</protein>
<evidence type="ECO:0000313" key="7">
    <source>
        <dbReference type="Proteomes" id="UP000319160"/>
    </source>
</evidence>
<dbReference type="InterPro" id="IPR001138">
    <property type="entry name" value="Zn2Cys6_DnaBD"/>
</dbReference>
<dbReference type="OrthoDB" id="1919336at2759"/>
<evidence type="ECO:0000256" key="4">
    <source>
        <dbReference type="ARBA" id="ARBA00023242"/>
    </source>
</evidence>
<dbReference type="Gene3D" id="4.10.240.10">
    <property type="entry name" value="Zn(2)-C6 fungal-type DNA-binding domain"/>
    <property type="match status" value="1"/>
</dbReference>
<dbReference type="GO" id="GO:0008270">
    <property type="term" value="F:zinc ion binding"/>
    <property type="evidence" value="ECO:0007669"/>
    <property type="project" value="InterPro"/>
</dbReference>
<keyword evidence="2" id="KW-0479">Metal-binding</keyword>
<organism evidence="6 7">
    <name type="scientific">Xylaria flabelliformis</name>
    <dbReference type="NCBI Taxonomy" id="2512241"/>
    <lineage>
        <taxon>Eukaryota</taxon>
        <taxon>Fungi</taxon>
        <taxon>Dikarya</taxon>
        <taxon>Ascomycota</taxon>
        <taxon>Pezizomycotina</taxon>
        <taxon>Sordariomycetes</taxon>
        <taxon>Xylariomycetidae</taxon>
        <taxon>Xylariales</taxon>
        <taxon>Xylariaceae</taxon>
        <taxon>Xylaria</taxon>
    </lineage>
</organism>
<dbReference type="Proteomes" id="UP000319160">
    <property type="component" value="Unassembled WGS sequence"/>
</dbReference>
<reference evidence="7" key="1">
    <citation type="submission" date="2019-06" db="EMBL/GenBank/DDBJ databases">
        <title>Draft genome sequence of the griseofulvin-producing fungus Xylaria cubensis strain G536.</title>
        <authorList>
            <person name="Mead M.E."/>
            <person name="Raja H.A."/>
            <person name="Steenwyk J.L."/>
            <person name="Knowles S.L."/>
            <person name="Oberlies N.H."/>
            <person name="Rokas A."/>
        </authorList>
    </citation>
    <scope>NUCLEOTIDE SEQUENCE [LARGE SCALE GENOMIC DNA]</scope>
    <source>
        <strain evidence="7">G536</strain>
    </source>
</reference>